<dbReference type="CDD" id="cd07723">
    <property type="entry name" value="hydroxyacylglutathione_hydrolase_MBL-fold"/>
    <property type="match status" value="1"/>
</dbReference>
<dbReference type="InterPro" id="IPR036866">
    <property type="entry name" value="RibonucZ/Hydroxyglut_hydro"/>
</dbReference>
<comment type="subunit">
    <text evidence="7">Monomer.</text>
</comment>
<dbReference type="HAMAP" id="MF_01374">
    <property type="entry name" value="Glyoxalase_2"/>
    <property type="match status" value="1"/>
</dbReference>
<comment type="function">
    <text evidence="7">Thiolesterase that catalyzes the hydrolysis of S-D-lactoyl-glutathione to form glutathione and D-lactic acid.</text>
</comment>
<comment type="pathway">
    <text evidence="2 7">Secondary metabolite metabolism; methylglyoxal degradation; (R)-lactate from methylglyoxal: step 2/2.</text>
</comment>
<feature type="domain" description="Metallo-beta-lactamase" evidence="8">
    <location>
        <begin position="33"/>
        <end position="191"/>
    </location>
</feature>
<dbReference type="SMART" id="SM00849">
    <property type="entry name" value="Lactamase_B"/>
    <property type="match status" value="1"/>
</dbReference>
<dbReference type="eggNOG" id="COG0491">
    <property type="taxonomic scope" value="Bacteria"/>
</dbReference>
<organism evidence="9 10">
    <name type="scientific">Sinorhizobium sojae CCBAU 05684</name>
    <dbReference type="NCBI Taxonomy" id="716928"/>
    <lineage>
        <taxon>Bacteria</taxon>
        <taxon>Pseudomonadati</taxon>
        <taxon>Pseudomonadota</taxon>
        <taxon>Alphaproteobacteria</taxon>
        <taxon>Hyphomicrobiales</taxon>
        <taxon>Rhizobiaceae</taxon>
        <taxon>Sinorhizobium/Ensifer group</taxon>
        <taxon>Sinorhizobium</taxon>
    </lineage>
</organism>
<name>A0A249PDU4_9HYPH</name>
<comment type="similarity">
    <text evidence="3 7">Belongs to the metallo-beta-lactamase superfamily. Glyoxalase II family.</text>
</comment>
<dbReference type="NCBIfam" id="TIGR03413">
    <property type="entry name" value="GSH_gloB"/>
    <property type="match status" value="1"/>
</dbReference>
<evidence type="ECO:0000256" key="2">
    <source>
        <dbReference type="ARBA" id="ARBA00004963"/>
    </source>
</evidence>
<protein>
    <recommendedName>
        <fullName evidence="7">Hydroxyacylglutathione hydrolase</fullName>
        <ecNumber evidence="7">3.1.2.6</ecNumber>
    </recommendedName>
    <alternativeName>
        <fullName evidence="7">Glyoxalase II</fullName>
        <shortName evidence="7">Glx II</shortName>
    </alternativeName>
</protein>
<keyword evidence="10" id="KW-1185">Reference proteome</keyword>
<reference evidence="9 10" key="1">
    <citation type="submission" date="2017-08" db="EMBL/GenBank/DDBJ databases">
        <title>Multipartite genome sequences of Sinorhizobium species nodulating soybeans.</title>
        <authorList>
            <person name="Tian C.F."/>
        </authorList>
    </citation>
    <scope>NUCLEOTIDE SEQUENCE [LARGE SCALE GENOMIC DNA]</scope>
    <source>
        <strain evidence="9 10">CCBAU 05684</strain>
    </source>
</reference>
<feature type="binding site" evidence="7">
    <location>
        <position position="81"/>
    </location>
    <ligand>
        <name>Zn(2+)</name>
        <dbReference type="ChEBI" id="CHEBI:29105"/>
        <label>2</label>
    </ligand>
</feature>
<dbReference type="EMBL" id="CP023067">
    <property type="protein sequence ID" value="ASY64113.1"/>
    <property type="molecule type" value="Genomic_DNA"/>
</dbReference>
<dbReference type="InterPro" id="IPR001279">
    <property type="entry name" value="Metallo-B-lactamas"/>
</dbReference>
<keyword evidence="6 7" id="KW-0862">Zinc</keyword>
<dbReference type="KEGG" id="esj:SJ05684_c26810"/>
<dbReference type="Gene3D" id="3.60.15.10">
    <property type="entry name" value="Ribonuclease Z/Hydroxyacylglutathione hydrolase-like"/>
    <property type="match status" value="1"/>
</dbReference>
<gene>
    <name evidence="7" type="primary">gloB</name>
    <name evidence="9" type="ORF">SJ05684_c26810</name>
</gene>
<dbReference type="InterPro" id="IPR032282">
    <property type="entry name" value="HAGH_C"/>
</dbReference>
<comment type="catalytic activity">
    <reaction evidence="1 7">
        <text>an S-(2-hydroxyacyl)glutathione + H2O = a 2-hydroxy carboxylate + glutathione + H(+)</text>
        <dbReference type="Rhea" id="RHEA:21864"/>
        <dbReference type="ChEBI" id="CHEBI:15377"/>
        <dbReference type="ChEBI" id="CHEBI:15378"/>
        <dbReference type="ChEBI" id="CHEBI:57925"/>
        <dbReference type="ChEBI" id="CHEBI:58896"/>
        <dbReference type="ChEBI" id="CHEBI:71261"/>
        <dbReference type="EC" id="3.1.2.6"/>
    </reaction>
</comment>
<evidence type="ECO:0000256" key="7">
    <source>
        <dbReference type="HAMAP-Rule" id="MF_01374"/>
    </source>
</evidence>
<dbReference type="InterPro" id="IPR050110">
    <property type="entry name" value="Glyoxalase_II_hydrolase"/>
</dbReference>
<dbReference type="PANTHER" id="PTHR43705">
    <property type="entry name" value="HYDROXYACYLGLUTATHIONE HYDROLASE"/>
    <property type="match status" value="1"/>
</dbReference>
<dbReference type="Pfam" id="PF00753">
    <property type="entry name" value="Lactamase_B"/>
    <property type="match status" value="1"/>
</dbReference>
<accession>A0A249PDU4</accession>
<sequence>MPYPLPTIRIDRIRSEEHAMAALELDLFLCRTDNFGVLVHDPASGATASIDAPEELPILETLERRGWRLTHILTTHHHSDHVAANVSLKERFGATIIGPQGEAQKIPGLDKAVGHGERFDFAGHPVEVIETPGHTAGHICYHFPEDKLLFAADTLFALGCGRLFEGTAESMWQSLCRLTALPDDTAVYFGHEYTLANAHFAVTIDPDNTALKERAAEIEETRSDGGFTAPTTIGLEKRTNPFLRAADPKIRATLRMEKASDAAVFAEIRKRKDNF</sequence>
<dbReference type="InterPro" id="IPR017782">
    <property type="entry name" value="Hydroxyacylglutathione_Hdrlase"/>
</dbReference>
<feature type="binding site" evidence="7">
    <location>
        <position position="80"/>
    </location>
    <ligand>
        <name>Zn(2+)</name>
        <dbReference type="ChEBI" id="CHEBI:29105"/>
        <label>2</label>
    </ligand>
</feature>
<feature type="binding site" evidence="7">
    <location>
        <position position="191"/>
    </location>
    <ligand>
        <name>Zn(2+)</name>
        <dbReference type="ChEBI" id="CHEBI:29105"/>
        <label>2</label>
    </ligand>
</feature>
<evidence type="ECO:0000256" key="4">
    <source>
        <dbReference type="ARBA" id="ARBA00022723"/>
    </source>
</evidence>
<comment type="cofactor">
    <cofactor evidence="7">
        <name>Zn(2+)</name>
        <dbReference type="ChEBI" id="CHEBI:29105"/>
    </cofactor>
    <text evidence="7">Binds 2 Zn(2+) ions per subunit.</text>
</comment>
<feature type="binding site" evidence="7">
    <location>
        <position position="153"/>
    </location>
    <ligand>
        <name>Zn(2+)</name>
        <dbReference type="ChEBI" id="CHEBI:29105"/>
        <label>2</label>
    </ligand>
</feature>
<evidence type="ECO:0000259" key="8">
    <source>
        <dbReference type="SMART" id="SM00849"/>
    </source>
</evidence>
<evidence type="ECO:0000256" key="3">
    <source>
        <dbReference type="ARBA" id="ARBA00006759"/>
    </source>
</evidence>
<dbReference type="GO" id="GO:0019243">
    <property type="term" value="P:methylglyoxal catabolic process to D-lactate via S-lactoyl-glutathione"/>
    <property type="evidence" value="ECO:0007669"/>
    <property type="project" value="UniProtKB-UniRule"/>
</dbReference>
<dbReference type="InterPro" id="IPR035680">
    <property type="entry name" value="Clx_II_MBL"/>
</dbReference>
<dbReference type="PANTHER" id="PTHR43705:SF1">
    <property type="entry name" value="HYDROXYACYLGLUTATHIONE HYDROLASE GLOB"/>
    <property type="match status" value="1"/>
</dbReference>
<evidence type="ECO:0000256" key="1">
    <source>
        <dbReference type="ARBA" id="ARBA00001623"/>
    </source>
</evidence>
<dbReference type="Proteomes" id="UP000217211">
    <property type="component" value="Chromosome"/>
</dbReference>
<feature type="binding site" evidence="7">
    <location>
        <position position="78"/>
    </location>
    <ligand>
        <name>Zn(2+)</name>
        <dbReference type="ChEBI" id="CHEBI:29105"/>
        <label>1</label>
    </ligand>
</feature>
<dbReference type="UniPathway" id="UPA00619">
    <property type="reaction ID" value="UER00676"/>
</dbReference>
<evidence type="ECO:0000256" key="6">
    <source>
        <dbReference type="ARBA" id="ARBA00022833"/>
    </source>
</evidence>
<dbReference type="SUPFAM" id="SSF56281">
    <property type="entry name" value="Metallo-hydrolase/oxidoreductase"/>
    <property type="match status" value="1"/>
</dbReference>
<feature type="binding site" evidence="7">
    <location>
        <position position="153"/>
    </location>
    <ligand>
        <name>Zn(2+)</name>
        <dbReference type="ChEBI" id="CHEBI:29105"/>
        <label>1</label>
    </ligand>
</feature>
<dbReference type="STRING" id="716928.GCA_000261485_04020"/>
<proteinExistence type="inferred from homology"/>
<dbReference type="GO" id="GO:0004416">
    <property type="term" value="F:hydroxyacylglutathione hydrolase activity"/>
    <property type="evidence" value="ECO:0007669"/>
    <property type="project" value="UniProtKB-UniRule"/>
</dbReference>
<dbReference type="Pfam" id="PF16123">
    <property type="entry name" value="HAGH_C"/>
    <property type="match status" value="1"/>
</dbReference>
<dbReference type="EC" id="3.1.2.6" evidence="7"/>
<evidence type="ECO:0000256" key="5">
    <source>
        <dbReference type="ARBA" id="ARBA00022801"/>
    </source>
</evidence>
<feature type="binding site" evidence="7">
    <location>
        <position position="134"/>
    </location>
    <ligand>
        <name>Zn(2+)</name>
        <dbReference type="ChEBI" id="CHEBI:29105"/>
        <label>1</label>
    </ligand>
</feature>
<dbReference type="GO" id="GO:0046872">
    <property type="term" value="F:metal ion binding"/>
    <property type="evidence" value="ECO:0007669"/>
    <property type="project" value="UniProtKB-KW"/>
</dbReference>
<evidence type="ECO:0000313" key="9">
    <source>
        <dbReference type="EMBL" id="ASY64113.1"/>
    </source>
</evidence>
<keyword evidence="4 7" id="KW-0479">Metal-binding</keyword>
<evidence type="ECO:0000313" key="10">
    <source>
        <dbReference type="Proteomes" id="UP000217211"/>
    </source>
</evidence>
<dbReference type="PIRSF" id="PIRSF005457">
    <property type="entry name" value="Glx"/>
    <property type="match status" value="1"/>
</dbReference>
<keyword evidence="5 7" id="KW-0378">Hydrolase</keyword>
<feature type="binding site" evidence="7">
    <location>
        <position position="76"/>
    </location>
    <ligand>
        <name>Zn(2+)</name>
        <dbReference type="ChEBI" id="CHEBI:29105"/>
        <label>1</label>
    </ligand>
</feature>
<dbReference type="AlphaFoldDB" id="A0A249PDU4"/>